<dbReference type="Gene3D" id="3.30.2090.10">
    <property type="entry name" value="Multidrug efflux transporter AcrB TolC docking domain, DN and DC subdomains"/>
    <property type="match status" value="2"/>
</dbReference>
<evidence type="ECO:0000256" key="1">
    <source>
        <dbReference type="SAM" id="MobiDB-lite"/>
    </source>
</evidence>
<feature type="transmembrane region" description="Helical" evidence="2">
    <location>
        <begin position="431"/>
        <end position="451"/>
    </location>
</feature>
<feature type="region of interest" description="Disordered" evidence="1">
    <location>
        <begin position="498"/>
        <end position="521"/>
    </location>
</feature>
<gene>
    <name evidence="3" type="ORF">ACFPIB_11380</name>
</gene>
<feature type="transmembrane region" description="Helical" evidence="2">
    <location>
        <begin position="984"/>
        <end position="1008"/>
    </location>
</feature>
<keyword evidence="2" id="KW-0812">Transmembrane</keyword>
<sequence length="1142" mass="123847">MFQIIKSALRKPISVLVAVFGIVFFAVLSLFRIPVDIFPSLDLPRIFIVQTYGGMAADEMDAFVATKYRDHFLYVSGIKNVDIKTIQGLCLMRLDFYPGTDMAQAASEVANNVNRAKAYMPEGMQPPQVIRFDVSSVPVGQLVFQSKTRSLAELQEMASSRIRPMFSQIEGSSSPPPFGGNQRSIVIKIDPKLVRSYKLTADEIIQAIIANNQPSPAGNVRLGDKAVMTPVNALIDKPEDFLNIPIRTGSGPTVFVRDVGTVEDAADITVSYALVNGRRAVYIPVVKKSDASTLDVVDAVKKELPKFQSALPDDVKISYEFDQSTYVTNALKSLVIEGALGAILTGLMVLLFLRDWRSVIIVVLTIPISLLSAVILLNLFGQTINIMTLSGLALAIGILVDQATVTIENIHQHLEQGKPKVIAIRDACKEIVFPEFLILISVLAVFAPSFIMSGVPKSMFLPLSLAVGFAMIASFLLSQTFVPVLANWLLKDHKHDEDHDAKTIGNSGEKPGWIPAGSSGLTSTQTVALSTEKVETDPEKLLPASVEDEGKTIEISGEKVEGNSAKTIGNSTEKVGSKAEKTVGKNDRKPFFERFKDKYEGVLTNVTQRAKLWTTVYLLAAFAVIGLSFFFIGTDILPRGNSRQFQLRIKAPDGTRVERTEQATLKVLQAIEKEVGEGNVEISSAFVGTVPSSYGTSNIFVFNSGPHEAVMQVAIAKAANVEMDLLKEKLRENLKKNAPELAISFEPMELVDKIMSLGSNTPVEVSVGARDIEEAAKFARKIMAEMQKIQYLRDVQIAQPLNYPVLKVEIDRERAGQMGVTSSQVAQSMVAATSSSRFTDKNIWLDRNKGLGYQVQVQIPINQMTSVEDMGAIPLQKEAMNPVLSDVATFHQTEEPAQYDRSGANRLVTVSANLHDTDLGKASKEVQEAIKRAGDPPKGVTVELKGQTTLLDETLSSLQGGLLIAIVVIFLILTANFQSFRLSLLILSTVPAVVAGALLLLLLCGATLNLQSYMGLIMSVGVSVANAILLVTKAESLRLEMKDAKDAAIAASLNRVRPILMTSIAMIAGMMPMASGFGEGGDQIAPLGQAVIGGLLVSAFASLLILPAIFTLLQRKASFDSVSLDPGDPESKYYEYSKLQKA</sequence>
<feature type="transmembrane region" description="Helical" evidence="2">
    <location>
        <begin position="1090"/>
        <end position="1113"/>
    </location>
</feature>
<comment type="caution">
    <text evidence="3">The sequence shown here is derived from an EMBL/GenBank/DDBJ whole genome shotgun (WGS) entry which is preliminary data.</text>
</comment>
<dbReference type="Gene3D" id="3.30.70.1320">
    <property type="entry name" value="Multidrug efflux transporter AcrB pore domain like"/>
    <property type="match status" value="1"/>
</dbReference>
<keyword evidence="2" id="KW-1133">Transmembrane helix</keyword>
<evidence type="ECO:0000313" key="3">
    <source>
        <dbReference type="EMBL" id="MFC5271215.1"/>
    </source>
</evidence>
<feature type="transmembrane region" description="Helical" evidence="2">
    <location>
        <begin position="958"/>
        <end position="977"/>
    </location>
</feature>
<organism evidence="3 4">
    <name type="scientific">Adhaeribacter terreus</name>
    <dbReference type="NCBI Taxonomy" id="529703"/>
    <lineage>
        <taxon>Bacteria</taxon>
        <taxon>Pseudomonadati</taxon>
        <taxon>Bacteroidota</taxon>
        <taxon>Cytophagia</taxon>
        <taxon>Cytophagales</taxon>
        <taxon>Hymenobacteraceae</taxon>
        <taxon>Adhaeribacter</taxon>
    </lineage>
</organism>
<dbReference type="SUPFAM" id="SSF82714">
    <property type="entry name" value="Multidrug efflux transporter AcrB TolC docking domain, DN and DC subdomains"/>
    <property type="match status" value="2"/>
</dbReference>
<feature type="transmembrane region" description="Helical" evidence="2">
    <location>
        <begin position="334"/>
        <end position="353"/>
    </location>
</feature>
<reference evidence="4" key="1">
    <citation type="journal article" date="2019" name="Int. J. Syst. Evol. Microbiol.">
        <title>The Global Catalogue of Microorganisms (GCM) 10K type strain sequencing project: providing services to taxonomists for standard genome sequencing and annotation.</title>
        <authorList>
            <consortium name="The Broad Institute Genomics Platform"/>
            <consortium name="The Broad Institute Genome Sequencing Center for Infectious Disease"/>
            <person name="Wu L."/>
            <person name="Ma J."/>
        </authorList>
    </citation>
    <scope>NUCLEOTIDE SEQUENCE [LARGE SCALE GENOMIC DNA]</scope>
    <source>
        <strain evidence="4">KACC 12602</strain>
    </source>
</reference>
<dbReference type="Gene3D" id="3.30.70.1440">
    <property type="entry name" value="Multidrug efflux transporter AcrB pore domain"/>
    <property type="match status" value="1"/>
</dbReference>
<feature type="transmembrane region" description="Helical" evidence="2">
    <location>
        <begin position="12"/>
        <end position="31"/>
    </location>
</feature>
<dbReference type="PANTHER" id="PTHR32063:SF8">
    <property type="entry name" value="CATION EFFLUX PROTEIN"/>
    <property type="match status" value="1"/>
</dbReference>
<feature type="transmembrane region" description="Helical" evidence="2">
    <location>
        <begin position="1014"/>
        <end position="1032"/>
    </location>
</feature>
<dbReference type="RefSeq" id="WP_378017582.1">
    <property type="nucleotide sequence ID" value="NZ_JBHSKT010000006.1"/>
</dbReference>
<evidence type="ECO:0000256" key="2">
    <source>
        <dbReference type="SAM" id="Phobius"/>
    </source>
</evidence>
<keyword evidence="4" id="KW-1185">Reference proteome</keyword>
<feature type="transmembrane region" description="Helical" evidence="2">
    <location>
        <begin position="1059"/>
        <end position="1078"/>
    </location>
</feature>
<accession>A0ABW0EDR5</accession>
<feature type="transmembrane region" description="Helical" evidence="2">
    <location>
        <begin position="360"/>
        <end position="380"/>
    </location>
</feature>
<dbReference type="SUPFAM" id="SSF82866">
    <property type="entry name" value="Multidrug efflux transporter AcrB transmembrane domain"/>
    <property type="match status" value="2"/>
</dbReference>
<feature type="transmembrane region" description="Helical" evidence="2">
    <location>
        <begin position="386"/>
        <end position="410"/>
    </location>
</feature>
<proteinExistence type="predicted"/>
<dbReference type="InterPro" id="IPR001036">
    <property type="entry name" value="Acrflvin-R"/>
</dbReference>
<dbReference type="Gene3D" id="3.30.70.1430">
    <property type="entry name" value="Multidrug efflux transporter AcrB pore domain"/>
    <property type="match status" value="2"/>
</dbReference>
<dbReference type="PRINTS" id="PR00702">
    <property type="entry name" value="ACRIFLAVINRP"/>
</dbReference>
<dbReference type="Pfam" id="PF00873">
    <property type="entry name" value="ACR_tran"/>
    <property type="match status" value="2"/>
</dbReference>
<feature type="transmembrane region" description="Helical" evidence="2">
    <location>
        <begin position="463"/>
        <end position="490"/>
    </location>
</feature>
<feature type="transmembrane region" description="Helical" evidence="2">
    <location>
        <begin position="612"/>
        <end position="633"/>
    </location>
</feature>
<protein>
    <submittedName>
        <fullName evidence="3">Efflux RND transporter permease subunit</fullName>
    </submittedName>
</protein>
<dbReference type="Proteomes" id="UP001596161">
    <property type="component" value="Unassembled WGS sequence"/>
</dbReference>
<name>A0ABW0EDR5_9BACT</name>
<keyword evidence="2" id="KW-0472">Membrane</keyword>
<evidence type="ECO:0000313" key="4">
    <source>
        <dbReference type="Proteomes" id="UP001596161"/>
    </source>
</evidence>
<dbReference type="PANTHER" id="PTHR32063">
    <property type="match status" value="1"/>
</dbReference>
<dbReference type="SUPFAM" id="SSF82693">
    <property type="entry name" value="Multidrug efflux transporter AcrB pore domain, PN1, PN2, PC1 and PC2 subdomains"/>
    <property type="match status" value="2"/>
</dbReference>
<dbReference type="InterPro" id="IPR027463">
    <property type="entry name" value="AcrB_DN_DC_subdom"/>
</dbReference>
<dbReference type="EMBL" id="JBHSKT010000006">
    <property type="protein sequence ID" value="MFC5271215.1"/>
    <property type="molecule type" value="Genomic_DNA"/>
</dbReference>
<dbReference type="Gene3D" id="1.20.1640.10">
    <property type="entry name" value="Multidrug efflux transporter AcrB transmembrane domain"/>
    <property type="match status" value="2"/>
</dbReference>